<proteinExistence type="predicted"/>
<organism evidence="2 3">
    <name type="scientific">Colocasia esculenta</name>
    <name type="common">Wild taro</name>
    <name type="synonym">Arum esculentum</name>
    <dbReference type="NCBI Taxonomy" id="4460"/>
    <lineage>
        <taxon>Eukaryota</taxon>
        <taxon>Viridiplantae</taxon>
        <taxon>Streptophyta</taxon>
        <taxon>Embryophyta</taxon>
        <taxon>Tracheophyta</taxon>
        <taxon>Spermatophyta</taxon>
        <taxon>Magnoliopsida</taxon>
        <taxon>Liliopsida</taxon>
        <taxon>Araceae</taxon>
        <taxon>Aroideae</taxon>
        <taxon>Colocasieae</taxon>
        <taxon>Colocasia</taxon>
    </lineage>
</organism>
<evidence type="ECO:0000256" key="1">
    <source>
        <dbReference type="SAM" id="MobiDB-lite"/>
    </source>
</evidence>
<comment type="caution">
    <text evidence="2">The sequence shown here is derived from an EMBL/GenBank/DDBJ whole genome shotgun (WGS) entry which is preliminary data.</text>
</comment>
<accession>A0A843V9P3</accession>
<protein>
    <submittedName>
        <fullName evidence="2">Uncharacterized protein</fullName>
    </submittedName>
</protein>
<dbReference type="EMBL" id="NMUH01001759">
    <property type="protein sequence ID" value="MQL95152.1"/>
    <property type="molecule type" value="Genomic_DNA"/>
</dbReference>
<name>A0A843V9P3_COLES</name>
<dbReference type="AlphaFoldDB" id="A0A843V9P3"/>
<evidence type="ECO:0000313" key="3">
    <source>
        <dbReference type="Proteomes" id="UP000652761"/>
    </source>
</evidence>
<dbReference type="Proteomes" id="UP000652761">
    <property type="component" value="Unassembled WGS sequence"/>
</dbReference>
<gene>
    <name evidence="2" type="ORF">Taro_027807</name>
</gene>
<feature type="region of interest" description="Disordered" evidence="1">
    <location>
        <begin position="25"/>
        <end position="44"/>
    </location>
</feature>
<sequence length="75" mass="8593">MENSTAQGRCQNCRIGRLINHRPPKRIRPLGVRRPKRKAGKLVSPGAEGQLCSKVWRMPAGRWTTIQIKSMKRFP</sequence>
<reference evidence="2" key="1">
    <citation type="submission" date="2017-07" db="EMBL/GenBank/DDBJ databases">
        <title>Taro Niue Genome Assembly and Annotation.</title>
        <authorList>
            <person name="Atibalentja N."/>
            <person name="Keating K."/>
            <person name="Fields C.J."/>
        </authorList>
    </citation>
    <scope>NUCLEOTIDE SEQUENCE</scope>
    <source>
        <strain evidence="2">Niue_2</strain>
        <tissue evidence="2">Leaf</tissue>
    </source>
</reference>
<evidence type="ECO:0000313" key="2">
    <source>
        <dbReference type="EMBL" id="MQL95152.1"/>
    </source>
</evidence>
<keyword evidence="3" id="KW-1185">Reference proteome</keyword>
<feature type="compositionally biased region" description="Basic residues" evidence="1">
    <location>
        <begin position="25"/>
        <end position="40"/>
    </location>
</feature>